<dbReference type="SMART" id="SM00184">
    <property type="entry name" value="RING"/>
    <property type="match status" value="1"/>
</dbReference>
<accession>A0ABD3B8P2</accession>
<evidence type="ECO:0000256" key="12">
    <source>
        <dbReference type="PROSITE-ProRule" id="PRU00175"/>
    </source>
</evidence>
<dbReference type="GO" id="GO:0008270">
    <property type="term" value="F:zinc ion binding"/>
    <property type="evidence" value="ECO:0007669"/>
    <property type="project" value="UniProtKB-KW"/>
</dbReference>
<evidence type="ECO:0000256" key="9">
    <source>
        <dbReference type="ARBA" id="ARBA00022989"/>
    </source>
</evidence>
<evidence type="ECO:0000256" key="4">
    <source>
        <dbReference type="ARBA" id="ARBA00022692"/>
    </source>
</evidence>
<sequence>MSNTFTLTPPPPPVSFIVSGSAAAITQQSPPSLDRPSSVAASFVIVIIIIASAVILSATIYILLRFLSRRFHRSFRTFAAADDVVSSTPNLGHHLQQQQQCQTAPDGLLDKLPLFSFNSVTGNLKGGDCAVCLSKFEAHDQLRLLPLCCHAFHATCIDTWILANQTCPLCRSTVLPSDSEILDKLVAADQNRGIGSFNSNRSFRIEIGSISRRRDGTTTDSENRERRRSYSIGSFDYILEGNGYEVSEGSTNNHQRGVSDSDKESFVGITMPEPPGEALAAEVSGGPRNWLRDYVDRLGSVSISSRAMSFRSSGRFFSGSSRRSEIPAEDLEANRVGEEISELFRWLSGI</sequence>
<keyword evidence="3" id="KW-0808">Transferase</keyword>
<keyword evidence="8" id="KW-0862">Zinc</keyword>
<evidence type="ECO:0000256" key="2">
    <source>
        <dbReference type="ARBA" id="ARBA00004906"/>
    </source>
</evidence>
<dbReference type="PROSITE" id="PS50089">
    <property type="entry name" value="ZF_RING_2"/>
    <property type="match status" value="1"/>
</dbReference>
<evidence type="ECO:0000256" key="5">
    <source>
        <dbReference type="ARBA" id="ARBA00022723"/>
    </source>
</evidence>
<protein>
    <recommendedName>
        <fullName evidence="14">RING-type domain-containing protein</fullName>
    </recommendedName>
</protein>
<evidence type="ECO:0000256" key="3">
    <source>
        <dbReference type="ARBA" id="ARBA00022679"/>
    </source>
</evidence>
<evidence type="ECO:0000313" key="15">
    <source>
        <dbReference type="EMBL" id="KAL3613649.1"/>
    </source>
</evidence>
<dbReference type="PANTHER" id="PTHR45768">
    <property type="entry name" value="E3 UBIQUITIN-PROTEIN LIGASE RNF13-LIKE"/>
    <property type="match status" value="1"/>
</dbReference>
<dbReference type="AlphaFoldDB" id="A0ABD3B8P2"/>
<name>A0ABD3B8P2_9LAMI</name>
<comment type="pathway">
    <text evidence="2">Protein modification; protein ubiquitination.</text>
</comment>
<dbReference type="EMBL" id="JAVIJP010000107">
    <property type="protein sequence ID" value="KAL3613649.1"/>
    <property type="molecule type" value="Genomic_DNA"/>
</dbReference>
<evidence type="ECO:0000256" key="10">
    <source>
        <dbReference type="ARBA" id="ARBA00023136"/>
    </source>
</evidence>
<evidence type="ECO:0000256" key="1">
    <source>
        <dbReference type="ARBA" id="ARBA00004167"/>
    </source>
</evidence>
<comment type="subcellular location">
    <subcellularLocation>
        <location evidence="1">Membrane</location>
        <topology evidence="1">Single-pass membrane protein</topology>
    </subcellularLocation>
</comment>
<dbReference type="Pfam" id="PF13639">
    <property type="entry name" value="zf-RING_2"/>
    <property type="match status" value="1"/>
</dbReference>
<organism evidence="15 16">
    <name type="scientific">Castilleja foliolosa</name>
    <dbReference type="NCBI Taxonomy" id="1961234"/>
    <lineage>
        <taxon>Eukaryota</taxon>
        <taxon>Viridiplantae</taxon>
        <taxon>Streptophyta</taxon>
        <taxon>Embryophyta</taxon>
        <taxon>Tracheophyta</taxon>
        <taxon>Spermatophyta</taxon>
        <taxon>Magnoliopsida</taxon>
        <taxon>eudicotyledons</taxon>
        <taxon>Gunneridae</taxon>
        <taxon>Pentapetalae</taxon>
        <taxon>asterids</taxon>
        <taxon>lamiids</taxon>
        <taxon>Lamiales</taxon>
        <taxon>Orobanchaceae</taxon>
        <taxon>Pedicularideae</taxon>
        <taxon>Castillejinae</taxon>
        <taxon>Castilleja</taxon>
    </lineage>
</organism>
<evidence type="ECO:0000256" key="8">
    <source>
        <dbReference type="ARBA" id="ARBA00022833"/>
    </source>
</evidence>
<dbReference type="InterPro" id="IPR013083">
    <property type="entry name" value="Znf_RING/FYVE/PHD"/>
</dbReference>
<evidence type="ECO:0000256" key="13">
    <source>
        <dbReference type="SAM" id="Phobius"/>
    </source>
</evidence>
<evidence type="ECO:0000256" key="7">
    <source>
        <dbReference type="ARBA" id="ARBA00022786"/>
    </source>
</evidence>
<keyword evidence="16" id="KW-1185">Reference proteome</keyword>
<comment type="similarity">
    <text evidence="11">Belongs to the RING-type zinc finger family. ATL subfamily.</text>
</comment>
<dbReference type="PANTHER" id="PTHR45768:SF16">
    <property type="entry name" value="E3 UBIQUITIN-PROTEIN LIGASE ATL4"/>
    <property type="match status" value="1"/>
</dbReference>
<keyword evidence="9 13" id="KW-1133">Transmembrane helix</keyword>
<feature type="domain" description="RING-type" evidence="14">
    <location>
        <begin position="129"/>
        <end position="171"/>
    </location>
</feature>
<evidence type="ECO:0000256" key="6">
    <source>
        <dbReference type="ARBA" id="ARBA00022771"/>
    </source>
</evidence>
<keyword evidence="10 13" id="KW-0472">Membrane</keyword>
<dbReference type="GO" id="GO:0016740">
    <property type="term" value="F:transferase activity"/>
    <property type="evidence" value="ECO:0007669"/>
    <property type="project" value="UniProtKB-KW"/>
</dbReference>
<proteinExistence type="inferred from homology"/>
<keyword evidence="6 12" id="KW-0863">Zinc-finger</keyword>
<keyword evidence="5" id="KW-0479">Metal-binding</keyword>
<evidence type="ECO:0000259" key="14">
    <source>
        <dbReference type="PROSITE" id="PS50089"/>
    </source>
</evidence>
<dbReference type="Gene3D" id="3.30.40.10">
    <property type="entry name" value="Zinc/RING finger domain, C3HC4 (zinc finger)"/>
    <property type="match status" value="1"/>
</dbReference>
<dbReference type="InterPro" id="IPR001841">
    <property type="entry name" value="Znf_RING"/>
</dbReference>
<reference evidence="16" key="1">
    <citation type="journal article" date="2024" name="IScience">
        <title>Strigolactones Initiate the Formation of Haustorium-like Structures in Castilleja.</title>
        <authorList>
            <person name="Buerger M."/>
            <person name="Peterson D."/>
            <person name="Chory J."/>
        </authorList>
    </citation>
    <scope>NUCLEOTIDE SEQUENCE [LARGE SCALE GENOMIC DNA]</scope>
</reference>
<evidence type="ECO:0000256" key="11">
    <source>
        <dbReference type="ARBA" id="ARBA00024209"/>
    </source>
</evidence>
<dbReference type="SUPFAM" id="SSF57850">
    <property type="entry name" value="RING/U-box"/>
    <property type="match status" value="1"/>
</dbReference>
<dbReference type="Proteomes" id="UP001632038">
    <property type="component" value="Unassembled WGS sequence"/>
</dbReference>
<dbReference type="GO" id="GO:0016020">
    <property type="term" value="C:membrane"/>
    <property type="evidence" value="ECO:0007669"/>
    <property type="project" value="UniProtKB-SubCell"/>
</dbReference>
<comment type="caution">
    <text evidence="15">The sequence shown here is derived from an EMBL/GenBank/DDBJ whole genome shotgun (WGS) entry which is preliminary data.</text>
</comment>
<keyword evidence="7" id="KW-0833">Ubl conjugation pathway</keyword>
<feature type="transmembrane region" description="Helical" evidence="13">
    <location>
        <begin position="39"/>
        <end position="64"/>
    </location>
</feature>
<keyword evidence="4 13" id="KW-0812">Transmembrane</keyword>
<dbReference type="CDD" id="cd16461">
    <property type="entry name" value="RING-H2_EL5-like"/>
    <property type="match status" value="1"/>
</dbReference>
<gene>
    <name evidence="15" type="ORF">CASFOL_041723</name>
</gene>
<evidence type="ECO:0000313" key="16">
    <source>
        <dbReference type="Proteomes" id="UP001632038"/>
    </source>
</evidence>